<evidence type="ECO:0000256" key="4">
    <source>
        <dbReference type="ARBA" id="ARBA00022692"/>
    </source>
</evidence>
<protein>
    <submittedName>
        <fullName evidence="12">CPA1 family monovalent cation:H+ antiporter</fullName>
    </submittedName>
</protein>
<comment type="subcellular location">
    <subcellularLocation>
        <location evidence="1 10">Cell membrane</location>
        <topology evidence="1 10">Multi-pass membrane protein</topology>
    </subcellularLocation>
</comment>
<reference evidence="12 13" key="1">
    <citation type="submission" date="2021-03" db="EMBL/GenBank/DDBJ databases">
        <title>Sequencing the genomes of 1000 actinobacteria strains.</title>
        <authorList>
            <person name="Klenk H.-P."/>
        </authorList>
    </citation>
    <scope>NUCLEOTIDE SEQUENCE [LARGE SCALE GENOMIC DNA]</scope>
    <source>
        <strain evidence="12 13">DSM 45510</strain>
    </source>
</reference>
<comment type="similarity">
    <text evidence="10">Belongs to the monovalent cation:proton antiporter 1 (CPA1) transporter (TC 2.A.36) family.</text>
</comment>
<keyword evidence="7 10" id="KW-0406">Ion transport</keyword>
<dbReference type="Gene3D" id="6.10.140.1330">
    <property type="match status" value="1"/>
</dbReference>
<dbReference type="Pfam" id="PF02148">
    <property type="entry name" value="zf-UBP"/>
    <property type="match status" value="1"/>
</dbReference>
<dbReference type="Pfam" id="PF00999">
    <property type="entry name" value="Na_H_Exchanger"/>
    <property type="match status" value="1"/>
</dbReference>
<dbReference type="InterPro" id="IPR001607">
    <property type="entry name" value="Znf_UBP"/>
</dbReference>
<evidence type="ECO:0000256" key="10">
    <source>
        <dbReference type="RuleBase" id="RU366002"/>
    </source>
</evidence>
<feature type="transmembrane region" description="Helical" evidence="10">
    <location>
        <begin position="342"/>
        <end position="362"/>
    </location>
</feature>
<dbReference type="PROSITE" id="PS50271">
    <property type="entry name" value="ZF_UBP"/>
    <property type="match status" value="1"/>
</dbReference>
<evidence type="ECO:0000256" key="9">
    <source>
        <dbReference type="ARBA" id="ARBA00023201"/>
    </source>
</evidence>
<evidence type="ECO:0000259" key="11">
    <source>
        <dbReference type="PROSITE" id="PS50271"/>
    </source>
</evidence>
<dbReference type="EMBL" id="JAGGMS010000001">
    <property type="protein sequence ID" value="MBP2179168.1"/>
    <property type="molecule type" value="Genomic_DNA"/>
</dbReference>
<feature type="transmembrane region" description="Helical" evidence="10">
    <location>
        <begin position="233"/>
        <end position="249"/>
    </location>
</feature>
<feature type="transmembrane region" description="Helical" evidence="10">
    <location>
        <begin position="368"/>
        <end position="389"/>
    </location>
</feature>
<dbReference type="InterPro" id="IPR018422">
    <property type="entry name" value="Cation/H_exchanger_CPA1"/>
</dbReference>
<evidence type="ECO:0000256" key="3">
    <source>
        <dbReference type="ARBA" id="ARBA00022475"/>
    </source>
</evidence>
<name>A0ABS4PJZ3_9PSEU</name>
<accession>A0ABS4PJZ3</accession>
<feature type="transmembrane region" description="Helical" evidence="10">
    <location>
        <begin position="270"/>
        <end position="288"/>
    </location>
</feature>
<feature type="transmembrane region" description="Helical" evidence="10">
    <location>
        <begin position="300"/>
        <end position="321"/>
    </location>
</feature>
<feature type="transmembrane region" description="Helical" evidence="10">
    <location>
        <begin position="155"/>
        <end position="175"/>
    </location>
</feature>
<evidence type="ECO:0000256" key="5">
    <source>
        <dbReference type="ARBA" id="ARBA00022989"/>
    </source>
</evidence>
<dbReference type="PANTHER" id="PTHR10110">
    <property type="entry name" value="SODIUM/HYDROGEN EXCHANGER"/>
    <property type="match status" value="1"/>
</dbReference>
<dbReference type="Proteomes" id="UP000741013">
    <property type="component" value="Unassembled WGS sequence"/>
</dbReference>
<keyword evidence="10" id="KW-0050">Antiport</keyword>
<dbReference type="InterPro" id="IPR004705">
    <property type="entry name" value="Cation/H_exchanger_CPA1_bac"/>
</dbReference>
<keyword evidence="4 10" id="KW-0812">Transmembrane</keyword>
<evidence type="ECO:0000256" key="6">
    <source>
        <dbReference type="ARBA" id="ARBA00023053"/>
    </source>
</evidence>
<dbReference type="SUPFAM" id="SSF57850">
    <property type="entry name" value="RING/U-box"/>
    <property type="match status" value="1"/>
</dbReference>
<comment type="caution">
    <text evidence="12">The sequence shown here is derived from an EMBL/GenBank/DDBJ whole genome shotgun (WGS) entry which is preliminary data.</text>
</comment>
<organism evidence="12 13">
    <name type="scientific">Amycolatopsis magusensis</name>
    <dbReference type="NCBI Taxonomy" id="882444"/>
    <lineage>
        <taxon>Bacteria</taxon>
        <taxon>Bacillati</taxon>
        <taxon>Actinomycetota</taxon>
        <taxon>Actinomycetes</taxon>
        <taxon>Pseudonocardiales</taxon>
        <taxon>Pseudonocardiaceae</taxon>
        <taxon>Amycolatopsis</taxon>
    </lineage>
</organism>
<keyword evidence="3 10" id="KW-1003">Cell membrane</keyword>
<evidence type="ECO:0000256" key="7">
    <source>
        <dbReference type="ARBA" id="ARBA00023065"/>
    </source>
</evidence>
<dbReference type="PANTHER" id="PTHR10110:SF86">
    <property type="entry name" value="SODIUM_HYDROGEN EXCHANGER 7"/>
    <property type="match status" value="1"/>
</dbReference>
<keyword evidence="2 10" id="KW-0813">Transport</keyword>
<keyword evidence="8 10" id="KW-0472">Membrane</keyword>
<comment type="function">
    <text evidence="10">Na(+)/H(+) antiporter that extrudes sodium in exchange for external protons.</text>
</comment>
<keyword evidence="9 10" id="KW-0739">Sodium transport</keyword>
<dbReference type="InterPro" id="IPR013083">
    <property type="entry name" value="Znf_RING/FYVE/PHD"/>
</dbReference>
<gene>
    <name evidence="12" type="ORF">JOM49_000694</name>
</gene>
<keyword evidence="5 10" id="KW-1133">Transmembrane helix</keyword>
<feature type="transmembrane region" description="Helical" evidence="10">
    <location>
        <begin position="181"/>
        <end position="202"/>
    </location>
</feature>
<dbReference type="InterPro" id="IPR006153">
    <property type="entry name" value="Cation/H_exchanger_TM"/>
</dbReference>
<dbReference type="Gene3D" id="3.30.40.10">
    <property type="entry name" value="Zinc/RING finger domain, C3HC4 (zinc finger)"/>
    <property type="match status" value="1"/>
</dbReference>
<feature type="transmembrane region" description="Helical" evidence="10">
    <location>
        <begin position="85"/>
        <end position="106"/>
    </location>
</feature>
<evidence type="ECO:0000313" key="12">
    <source>
        <dbReference type="EMBL" id="MBP2179168.1"/>
    </source>
</evidence>
<evidence type="ECO:0000256" key="2">
    <source>
        <dbReference type="ARBA" id="ARBA00022448"/>
    </source>
</evidence>
<feature type="domain" description="UBP-type" evidence="11">
    <location>
        <begin position="535"/>
        <end position="619"/>
    </location>
</feature>
<sequence length="619" mass="66650">MEIAAQIVGLVVGVLVVTAIARRFDWSEPLCLVLAGVGASFIPGVPDYELHPEVVLLGLLPPLLYATAIRTSLVDIRRNRGPIGLLSVGLVAFTTIGVGLVTWLVIPGLPLAAGLALGAVVAPPDAVAATAVARRVGMPRRIVRILEGESLLNDASALVALRTAIAAIAGSVSLLEVGGDFLLAAGGGILVGLVGGKIAYLLRARMEDPVLDTATSLVVPFAAYLAAEEIHGSGVLAVVIAGLMLGNHEPRMLSGSSRLANRLNWRTIQFLLENLVFLLIGLQLRRILEEAGRSELGIGPLIGVCAAVLAATVLTRIAWMFGIGTIRRLLRGKAWPWSYSAVISWAGMRGVVTLAAAFVLPADTPHRSVLVLAAFVVVAGTLLLQGMTLPRLVRRLGLPPPDPAEDALQEAALLHDMTRAALDELERVRRPEDPEEVVDRLRDRLNHRSDAAWEQLGRQSELNETPSDVYTRLRREMLEAERTVLLDTRKTGRIDDEVLRRVLEALDIEESMLTEPEEIDLDDERELSTPAATAGSCKHLAKAPADTEPETPDGCAECLRDGTSWVHLRLCLTCGHVGCCDSSPARHASAHFHDTRHPVMRSFEPGESWRWCFVDADLG</sequence>
<evidence type="ECO:0000256" key="1">
    <source>
        <dbReference type="ARBA" id="ARBA00004651"/>
    </source>
</evidence>
<dbReference type="RefSeq" id="WP_209662924.1">
    <property type="nucleotide sequence ID" value="NZ_JAGGMS010000001.1"/>
</dbReference>
<keyword evidence="6 10" id="KW-0915">Sodium</keyword>
<feature type="transmembrane region" description="Helical" evidence="10">
    <location>
        <begin position="54"/>
        <end position="73"/>
    </location>
</feature>
<evidence type="ECO:0000256" key="8">
    <source>
        <dbReference type="ARBA" id="ARBA00023136"/>
    </source>
</evidence>
<comment type="caution">
    <text evidence="10">Lacks conserved residue(s) required for the propagation of feature annotation.</text>
</comment>
<keyword evidence="13" id="KW-1185">Reference proteome</keyword>
<feature type="transmembrane region" description="Helical" evidence="10">
    <location>
        <begin position="112"/>
        <end position="134"/>
    </location>
</feature>
<evidence type="ECO:0000313" key="13">
    <source>
        <dbReference type="Proteomes" id="UP000741013"/>
    </source>
</evidence>
<proteinExistence type="inferred from homology"/>
<dbReference type="NCBIfam" id="TIGR00831">
    <property type="entry name" value="a_cpa1"/>
    <property type="match status" value="1"/>
</dbReference>